<dbReference type="PROSITE" id="PS00523">
    <property type="entry name" value="SULFATASE_1"/>
    <property type="match status" value="1"/>
</dbReference>
<reference evidence="7" key="1">
    <citation type="submission" date="2023-02" db="EMBL/GenBank/DDBJ databases">
        <title>Actinokineospora globicatena NBRC 15670.</title>
        <authorList>
            <person name="Ichikawa N."/>
            <person name="Sato H."/>
            <person name="Tonouchi N."/>
        </authorList>
    </citation>
    <scope>NUCLEOTIDE SEQUENCE</scope>
    <source>
        <strain evidence="7">NBRC 15670</strain>
    </source>
</reference>
<protein>
    <submittedName>
        <fullName evidence="7">Arylsulfatase</fullName>
    </submittedName>
</protein>
<proteinExistence type="inferred from homology"/>
<dbReference type="RefSeq" id="WP_285611836.1">
    <property type="nucleotide sequence ID" value="NZ_BSSD01000006.1"/>
</dbReference>
<dbReference type="Proteomes" id="UP001165042">
    <property type="component" value="Unassembled WGS sequence"/>
</dbReference>
<dbReference type="PROSITE" id="PS00149">
    <property type="entry name" value="SULFATASE_2"/>
    <property type="match status" value="1"/>
</dbReference>
<evidence type="ECO:0000256" key="1">
    <source>
        <dbReference type="ARBA" id="ARBA00008779"/>
    </source>
</evidence>
<keyword evidence="2" id="KW-0479">Metal-binding</keyword>
<dbReference type="GO" id="GO:0004065">
    <property type="term" value="F:arylsulfatase activity"/>
    <property type="evidence" value="ECO:0007669"/>
    <property type="project" value="TreeGrafter"/>
</dbReference>
<feature type="domain" description="Sulfatase N-terminal" evidence="6">
    <location>
        <begin position="48"/>
        <end position="465"/>
    </location>
</feature>
<gene>
    <name evidence="7" type="ORF">Aglo03_43100</name>
</gene>
<dbReference type="InterPro" id="IPR050738">
    <property type="entry name" value="Sulfatase"/>
</dbReference>
<dbReference type="SUPFAM" id="SSF53649">
    <property type="entry name" value="Alkaline phosphatase-like"/>
    <property type="match status" value="1"/>
</dbReference>
<accession>A0A9W6QRU3</accession>
<evidence type="ECO:0000259" key="6">
    <source>
        <dbReference type="Pfam" id="PF00884"/>
    </source>
</evidence>
<evidence type="ECO:0000256" key="2">
    <source>
        <dbReference type="ARBA" id="ARBA00022723"/>
    </source>
</evidence>
<evidence type="ECO:0000256" key="4">
    <source>
        <dbReference type="ARBA" id="ARBA00022837"/>
    </source>
</evidence>
<dbReference type="InterPro" id="IPR017850">
    <property type="entry name" value="Alkaline_phosphatase_core_sf"/>
</dbReference>
<evidence type="ECO:0000313" key="8">
    <source>
        <dbReference type="Proteomes" id="UP001165042"/>
    </source>
</evidence>
<dbReference type="PANTHER" id="PTHR42693:SF33">
    <property type="entry name" value="ARYLSULFATASE"/>
    <property type="match status" value="1"/>
</dbReference>
<dbReference type="Gene3D" id="3.30.1120.10">
    <property type="match status" value="1"/>
</dbReference>
<sequence length="772" mass="84368">MTDPTATDPTPPALPPHARGYDGFTGQVGRVFAESRPGWPAEKRAKGPNIVVVLVDDLGYADIGPFGGEIATPALDALAAGGLRLTNYHTTPLCSPSRAALLTGLNPHRAGFAFPANSDPGYPAYSFQLPDNAPSLAESLRGAGYATFAVGKWHLTRDAASHDAADRSSWPLQRGFDRYFGSLEGLTNLHHPHRLVWDNSPYDGDFPEGYYLTDDLTDRATRMIDTLRASDPDKPFFLYFAHHAMHGPLGAKDSDLQRYRGRYAEGWDAVREKRFAKQLAEGLFPAGTALPPRNSEPGKDVPPWDELTVEQQELFARYMEVYAASLDNVDQSVGRIVETLRKHGELDNTIIVFTSDNGATAEGGPAGTRSYFSQFVHVPGVPSTWERDVERELDLLGGPQTTIHYPRGWAQASNTPFRLYKFDTYAGGVRTPFIVHWPAGLEAGLRHQYVYVTDVTPTLLELAGVPRLTDRHGVASAEEDGVSAVPVLRDPAVESPHTTQYTETGGNRGYYADGWKIVTRHIPGKPFDDSEWELYHVATDPTETTNVAAEHPEKLAELAAAWEHAAWNNAVFPLNDYTPANDLRRPADERLERPVTLYPGTPLLERYRSAQLVQFRDFVVEATVDGAPGEGVLFSHGDQGGGYVVYLEGGAAHLTYNAYGAVHRSGPVPLDGGPIRLSATALPDFQWSFVLATDSGSAEVGPVAQLIGLAPFTGISVGADRGGPVDWDLHTRAGTFPHTGTLRHVRYEPGAQADYDPKLIARLWAEAERVYD</sequence>
<name>A0A9W6QRU3_9PSEU</name>
<dbReference type="Gene3D" id="3.40.720.10">
    <property type="entry name" value="Alkaline Phosphatase, subunit A"/>
    <property type="match status" value="1"/>
</dbReference>
<evidence type="ECO:0000256" key="5">
    <source>
        <dbReference type="SAM" id="MobiDB-lite"/>
    </source>
</evidence>
<dbReference type="CDD" id="cd16025">
    <property type="entry name" value="PAS_like"/>
    <property type="match status" value="1"/>
</dbReference>
<keyword evidence="3" id="KW-0378">Hydrolase</keyword>
<dbReference type="Pfam" id="PF00884">
    <property type="entry name" value="Sulfatase"/>
    <property type="match status" value="1"/>
</dbReference>
<evidence type="ECO:0000256" key="3">
    <source>
        <dbReference type="ARBA" id="ARBA00022801"/>
    </source>
</evidence>
<dbReference type="PANTHER" id="PTHR42693">
    <property type="entry name" value="ARYLSULFATASE FAMILY MEMBER"/>
    <property type="match status" value="1"/>
</dbReference>
<comment type="similarity">
    <text evidence="1">Belongs to the sulfatase family.</text>
</comment>
<dbReference type="InterPro" id="IPR024607">
    <property type="entry name" value="Sulfatase_CS"/>
</dbReference>
<keyword evidence="4" id="KW-0106">Calcium</keyword>
<comment type="caution">
    <text evidence="7">The sequence shown here is derived from an EMBL/GenBank/DDBJ whole genome shotgun (WGS) entry which is preliminary data.</text>
</comment>
<feature type="region of interest" description="Disordered" evidence="5">
    <location>
        <begin position="1"/>
        <end position="20"/>
    </location>
</feature>
<dbReference type="InterPro" id="IPR000917">
    <property type="entry name" value="Sulfatase_N"/>
</dbReference>
<organism evidence="7 8">
    <name type="scientific">Actinokineospora globicatena</name>
    <dbReference type="NCBI Taxonomy" id="103729"/>
    <lineage>
        <taxon>Bacteria</taxon>
        <taxon>Bacillati</taxon>
        <taxon>Actinomycetota</taxon>
        <taxon>Actinomycetes</taxon>
        <taxon>Pseudonocardiales</taxon>
        <taxon>Pseudonocardiaceae</taxon>
        <taxon>Actinokineospora</taxon>
    </lineage>
</organism>
<dbReference type="GO" id="GO:0046872">
    <property type="term" value="F:metal ion binding"/>
    <property type="evidence" value="ECO:0007669"/>
    <property type="project" value="UniProtKB-KW"/>
</dbReference>
<keyword evidence="8" id="KW-1185">Reference proteome</keyword>
<evidence type="ECO:0000313" key="7">
    <source>
        <dbReference type="EMBL" id="GLW93494.1"/>
    </source>
</evidence>
<dbReference type="EMBL" id="BSSD01000006">
    <property type="protein sequence ID" value="GLW93494.1"/>
    <property type="molecule type" value="Genomic_DNA"/>
</dbReference>
<dbReference type="AlphaFoldDB" id="A0A9W6QRU3"/>